<feature type="domain" description="G-patch" evidence="4">
    <location>
        <begin position="69"/>
        <end position="115"/>
    </location>
</feature>
<evidence type="ECO:0000256" key="3">
    <source>
        <dbReference type="ARBA" id="ARBA00030688"/>
    </source>
</evidence>
<evidence type="ECO:0000313" key="5">
    <source>
        <dbReference type="EMBL" id="KAL1492705.1"/>
    </source>
</evidence>
<dbReference type="PROSITE" id="PS50174">
    <property type="entry name" value="G_PATCH"/>
    <property type="match status" value="1"/>
</dbReference>
<sequence length="261" mass="30909">MSDSEDDYMSFKVLAGGQDDMRPGLLVNREKRKHEMFKKKLESSNKRQKTLNELEQENREKGLNTAISSDNKGFRMLEKMGFKSGDSLGKTRPGLKEPIDIVLKQGTSGVGRESYIKETYSKRQQLKIKNLQHFETQFRLANKERKNLAQIRRDFFKAQKVCEELDFRNKIKDPVQEFFWTKDTIKKRRKMEKEYPNDTDSSDEDDEFEQYVTEENLFAIIDYIRNKYLYCLYCVITGIDVEDLKENCPGPYRMDHEDEID</sequence>
<dbReference type="Pfam" id="PF01585">
    <property type="entry name" value="G-patch"/>
    <property type="match status" value="1"/>
</dbReference>
<dbReference type="Proteomes" id="UP001566132">
    <property type="component" value="Unassembled WGS sequence"/>
</dbReference>
<dbReference type="AlphaFoldDB" id="A0ABD1EDJ8"/>
<evidence type="ECO:0000313" key="6">
    <source>
        <dbReference type="Proteomes" id="UP001566132"/>
    </source>
</evidence>
<evidence type="ECO:0000259" key="4">
    <source>
        <dbReference type="PROSITE" id="PS50174"/>
    </source>
</evidence>
<dbReference type="InterPro" id="IPR025239">
    <property type="entry name" value="DUF4187"/>
</dbReference>
<dbReference type="SMART" id="SM00443">
    <property type="entry name" value="G_patch"/>
    <property type="match status" value="1"/>
</dbReference>
<dbReference type="InterPro" id="IPR000467">
    <property type="entry name" value="G_patch_dom"/>
</dbReference>
<proteinExistence type="inferred from homology"/>
<dbReference type="PANTHER" id="PTHR21032">
    <property type="entry name" value="G PATCH DOMAIN-CONTAINING PROTEIN 11"/>
    <property type="match status" value="1"/>
</dbReference>
<dbReference type="EMBL" id="JBDJPC010000008">
    <property type="protein sequence ID" value="KAL1492705.1"/>
    <property type="molecule type" value="Genomic_DNA"/>
</dbReference>
<evidence type="ECO:0000256" key="1">
    <source>
        <dbReference type="ARBA" id="ARBA00007140"/>
    </source>
</evidence>
<protein>
    <recommendedName>
        <fullName evidence="2">G patch domain-containing protein 11</fullName>
    </recommendedName>
    <alternativeName>
        <fullName evidence="3">Coiled-coil domain-containing protein 75</fullName>
    </alternativeName>
</protein>
<keyword evidence="6" id="KW-1185">Reference proteome</keyword>
<accession>A0ABD1EDJ8</accession>
<dbReference type="InterPro" id="IPR039249">
    <property type="entry name" value="GPATCH11"/>
</dbReference>
<comment type="similarity">
    <text evidence="1">Belongs to the GPATCH11 family.</text>
</comment>
<gene>
    <name evidence="5" type="ORF">ABEB36_010921</name>
</gene>
<reference evidence="5 6" key="1">
    <citation type="submission" date="2024-05" db="EMBL/GenBank/DDBJ databases">
        <title>Genetic variation in Jamaican populations of the coffee berry borer (Hypothenemus hampei).</title>
        <authorList>
            <person name="Errbii M."/>
            <person name="Myrie A."/>
        </authorList>
    </citation>
    <scope>NUCLEOTIDE SEQUENCE [LARGE SCALE GENOMIC DNA]</scope>
    <source>
        <strain evidence="5">JA-Hopewell-2020-01-JO</strain>
        <tissue evidence="5">Whole body</tissue>
    </source>
</reference>
<dbReference type="PANTHER" id="PTHR21032:SF0">
    <property type="entry name" value="G PATCH DOMAIN-CONTAINING PROTEIN 11"/>
    <property type="match status" value="1"/>
</dbReference>
<evidence type="ECO:0000256" key="2">
    <source>
        <dbReference type="ARBA" id="ARBA00021978"/>
    </source>
</evidence>
<name>A0ABD1EDJ8_HYPHA</name>
<dbReference type="SMART" id="SM01173">
    <property type="entry name" value="DUF4187"/>
    <property type="match status" value="1"/>
</dbReference>
<comment type="caution">
    <text evidence="5">The sequence shown here is derived from an EMBL/GenBank/DDBJ whole genome shotgun (WGS) entry which is preliminary data.</text>
</comment>
<dbReference type="Pfam" id="PF13821">
    <property type="entry name" value="DUF4187"/>
    <property type="match status" value="1"/>
</dbReference>
<organism evidence="5 6">
    <name type="scientific">Hypothenemus hampei</name>
    <name type="common">Coffee berry borer</name>
    <dbReference type="NCBI Taxonomy" id="57062"/>
    <lineage>
        <taxon>Eukaryota</taxon>
        <taxon>Metazoa</taxon>
        <taxon>Ecdysozoa</taxon>
        <taxon>Arthropoda</taxon>
        <taxon>Hexapoda</taxon>
        <taxon>Insecta</taxon>
        <taxon>Pterygota</taxon>
        <taxon>Neoptera</taxon>
        <taxon>Endopterygota</taxon>
        <taxon>Coleoptera</taxon>
        <taxon>Polyphaga</taxon>
        <taxon>Cucujiformia</taxon>
        <taxon>Curculionidae</taxon>
        <taxon>Scolytinae</taxon>
        <taxon>Hypothenemus</taxon>
    </lineage>
</organism>